<proteinExistence type="predicted"/>
<dbReference type="Gene3D" id="3.20.20.140">
    <property type="entry name" value="Metal-dependent hydrolases"/>
    <property type="match status" value="1"/>
</dbReference>
<dbReference type="Pfam" id="PF01979">
    <property type="entry name" value="Amidohydro_1"/>
    <property type="match status" value="1"/>
</dbReference>
<dbReference type="InterPro" id="IPR011059">
    <property type="entry name" value="Metal-dep_hydrolase_composite"/>
</dbReference>
<organism evidence="3 4">
    <name type="scientific">Actinomycetospora chibensis</name>
    <dbReference type="NCBI Taxonomy" id="663606"/>
    <lineage>
        <taxon>Bacteria</taxon>
        <taxon>Bacillati</taxon>
        <taxon>Actinomycetota</taxon>
        <taxon>Actinomycetes</taxon>
        <taxon>Pseudonocardiales</taxon>
        <taxon>Pseudonocardiaceae</taxon>
        <taxon>Actinomycetospora</taxon>
    </lineage>
</organism>
<dbReference type="RefSeq" id="WP_274189045.1">
    <property type="nucleotide sequence ID" value="NZ_BAABHN010000012.1"/>
</dbReference>
<dbReference type="SUPFAM" id="SSF51338">
    <property type="entry name" value="Composite domain of metallo-dependent hydrolases"/>
    <property type="match status" value="1"/>
</dbReference>
<protein>
    <submittedName>
        <fullName evidence="3">Amidohydrolase</fullName>
    </submittedName>
</protein>
<accession>A0ABV9RID3</accession>
<keyword evidence="1" id="KW-0378">Hydrolase</keyword>
<dbReference type="InterPro" id="IPR050287">
    <property type="entry name" value="MTA/SAH_deaminase"/>
</dbReference>
<evidence type="ECO:0000313" key="4">
    <source>
        <dbReference type="Proteomes" id="UP001595909"/>
    </source>
</evidence>
<feature type="domain" description="Amidohydrolase-related" evidence="2">
    <location>
        <begin position="40"/>
        <end position="394"/>
    </location>
</feature>
<dbReference type="PANTHER" id="PTHR43794:SF11">
    <property type="entry name" value="AMIDOHYDROLASE-RELATED DOMAIN-CONTAINING PROTEIN"/>
    <property type="match status" value="1"/>
</dbReference>
<dbReference type="InterPro" id="IPR032466">
    <property type="entry name" value="Metal_Hydrolase"/>
</dbReference>
<evidence type="ECO:0000259" key="2">
    <source>
        <dbReference type="Pfam" id="PF01979"/>
    </source>
</evidence>
<evidence type="ECO:0000313" key="3">
    <source>
        <dbReference type="EMBL" id="MFC4831912.1"/>
    </source>
</evidence>
<dbReference type="SUPFAM" id="SSF51556">
    <property type="entry name" value="Metallo-dependent hydrolases"/>
    <property type="match status" value="1"/>
</dbReference>
<dbReference type="InterPro" id="IPR006680">
    <property type="entry name" value="Amidohydro-rel"/>
</dbReference>
<dbReference type="Gene3D" id="2.30.40.10">
    <property type="entry name" value="Urease, subunit C, domain 1"/>
    <property type="match status" value="1"/>
</dbReference>
<dbReference type="Proteomes" id="UP001595909">
    <property type="component" value="Unassembled WGS sequence"/>
</dbReference>
<keyword evidence="4" id="KW-1185">Reference proteome</keyword>
<sequence length="421" mass="43799">MSVLRDAVVDVDDDGRIAHVGPADTAPTTDAPVTRVHGLLMPGLVNTHAHTPLTVLRGLGGDLPLMRWLTEVVWPAEAKLDGADVRAGMLAGTAEMLRGGVTTSAEMYFQAEHVAEAVLEIGSRVLLTPGIITAPGMERLGTWEQMRDAVSAWIDADGLRSGPGERLELGYGPHAAYTLPTEAIVTTAALARERGALMHLHVAEAPGEDDAVRAEFGSVPAMLERTGSLGGRVLAAHAIQLSDDDIAILARHDVAVAHCPGSNAKLAAGVARVAELRTAGVRMGLGTDSPASNDDLDMWEEQRLASLFARQRGADATALTAGDALALATRGGAAALGRDDLGTLTAGAWADVVHVSLDDLAFVDPDDDAQLVSNLVWASGARGVRDVWVAGEPVLADGDLTRVDPAEVLAGARRVGAKVKS</sequence>
<evidence type="ECO:0000256" key="1">
    <source>
        <dbReference type="ARBA" id="ARBA00022801"/>
    </source>
</evidence>
<name>A0ABV9RID3_9PSEU</name>
<reference evidence="4" key="1">
    <citation type="journal article" date="2019" name="Int. J. Syst. Evol. Microbiol.">
        <title>The Global Catalogue of Microorganisms (GCM) 10K type strain sequencing project: providing services to taxonomists for standard genome sequencing and annotation.</title>
        <authorList>
            <consortium name="The Broad Institute Genomics Platform"/>
            <consortium name="The Broad Institute Genome Sequencing Center for Infectious Disease"/>
            <person name="Wu L."/>
            <person name="Ma J."/>
        </authorList>
    </citation>
    <scope>NUCLEOTIDE SEQUENCE [LARGE SCALE GENOMIC DNA]</scope>
    <source>
        <strain evidence="4">CCUG 50347</strain>
    </source>
</reference>
<comment type="caution">
    <text evidence="3">The sequence shown here is derived from an EMBL/GenBank/DDBJ whole genome shotgun (WGS) entry which is preliminary data.</text>
</comment>
<gene>
    <name evidence="3" type="ORF">ACFPEL_05770</name>
</gene>
<dbReference type="PANTHER" id="PTHR43794">
    <property type="entry name" value="AMINOHYDROLASE SSNA-RELATED"/>
    <property type="match status" value="1"/>
</dbReference>
<dbReference type="CDD" id="cd01298">
    <property type="entry name" value="ATZ_TRZ_like"/>
    <property type="match status" value="1"/>
</dbReference>
<dbReference type="EMBL" id="JBHSIM010000012">
    <property type="protein sequence ID" value="MFC4831912.1"/>
    <property type="molecule type" value="Genomic_DNA"/>
</dbReference>